<reference evidence="3 4" key="1">
    <citation type="submission" date="2020-01" db="EMBL/GenBank/DDBJ databases">
        <title>Genomes assembled from Gulf of Kutch pelagic sediment metagenomes.</title>
        <authorList>
            <person name="Chandrashekar M."/>
            <person name="Mahajan M.S."/>
            <person name="Dave K.J."/>
            <person name="Vatsa P."/>
            <person name="Nathani N.M."/>
        </authorList>
    </citation>
    <scope>NUCLEOTIDE SEQUENCE [LARGE SCALE GENOMIC DNA]</scope>
    <source>
        <strain evidence="3">KS3-K002</strain>
    </source>
</reference>
<dbReference type="GO" id="GO:0008270">
    <property type="term" value="F:zinc ion binding"/>
    <property type="evidence" value="ECO:0007669"/>
    <property type="project" value="UniProtKB-KW"/>
</dbReference>
<feature type="domain" description="FPG-type" evidence="2">
    <location>
        <begin position="39"/>
        <end position="73"/>
    </location>
</feature>
<evidence type="ECO:0000256" key="1">
    <source>
        <dbReference type="PROSITE-ProRule" id="PRU00391"/>
    </source>
</evidence>
<dbReference type="PROSITE" id="PS51066">
    <property type="entry name" value="ZF_FPG_2"/>
    <property type="match status" value="1"/>
</dbReference>
<protein>
    <recommendedName>
        <fullName evidence="2">FPG-type domain-containing protein</fullName>
    </recommendedName>
</protein>
<dbReference type="SUPFAM" id="SSF57716">
    <property type="entry name" value="Glucocorticoid receptor-like (DNA-binding domain)"/>
    <property type="match status" value="1"/>
</dbReference>
<comment type="caution">
    <text evidence="3">The sequence shown here is derived from an EMBL/GenBank/DDBJ whole genome shotgun (WGS) entry which is preliminary data.</text>
</comment>
<dbReference type="InterPro" id="IPR000214">
    <property type="entry name" value="Znf_DNA_glyclase/AP_lyase"/>
</dbReference>
<evidence type="ECO:0000313" key="4">
    <source>
        <dbReference type="Proteomes" id="UP000702544"/>
    </source>
</evidence>
<dbReference type="EMBL" id="JAACAK010000142">
    <property type="protein sequence ID" value="NIR76712.1"/>
    <property type="molecule type" value="Genomic_DNA"/>
</dbReference>
<dbReference type="Pfam" id="PF06827">
    <property type="entry name" value="zf-FPG_IleRS"/>
    <property type="match status" value="1"/>
</dbReference>
<accession>A0AAE5CC59</accession>
<dbReference type="GO" id="GO:0003906">
    <property type="term" value="F:DNA-(apurinic or apyrimidinic site) endonuclease activity"/>
    <property type="evidence" value="ECO:0007669"/>
    <property type="project" value="InterPro"/>
</dbReference>
<evidence type="ECO:0000313" key="3">
    <source>
        <dbReference type="EMBL" id="NIR76712.1"/>
    </source>
</evidence>
<dbReference type="GO" id="GO:0016799">
    <property type="term" value="F:hydrolase activity, hydrolyzing N-glycosyl compounds"/>
    <property type="evidence" value="ECO:0007669"/>
    <property type="project" value="InterPro"/>
</dbReference>
<gene>
    <name evidence="3" type="ORF">GWO12_16665</name>
</gene>
<proteinExistence type="predicted"/>
<keyword evidence="1" id="KW-0862">Zinc</keyword>
<dbReference type="InterPro" id="IPR010663">
    <property type="entry name" value="Znf_FPG/IleRS"/>
</dbReference>
<organism evidence="3 4">
    <name type="scientific">Candidatus Kutchimonas denitrificans</name>
    <dbReference type="NCBI Taxonomy" id="3056748"/>
    <lineage>
        <taxon>Bacteria</taxon>
        <taxon>Pseudomonadati</taxon>
        <taxon>Gemmatimonadota</taxon>
        <taxon>Gemmatimonadia</taxon>
        <taxon>Candidatus Palauibacterales</taxon>
        <taxon>Candidatus Palauibacteraceae</taxon>
        <taxon>Candidatus Kutchimonas</taxon>
    </lineage>
</organism>
<evidence type="ECO:0000259" key="2">
    <source>
        <dbReference type="PROSITE" id="PS51066"/>
    </source>
</evidence>
<keyword evidence="1" id="KW-0863">Zinc-finger</keyword>
<dbReference type="GO" id="GO:0006284">
    <property type="term" value="P:base-excision repair"/>
    <property type="evidence" value="ECO:0007669"/>
    <property type="project" value="InterPro"/>
</dbReference>
<keyword evidence="1" id="KW-0479">Metal-binding</keyword>
<dbReference type="Proteomes" id="UP000702544">
    <property type="component" value="Unassembled WGS sequence"/>
</dbReference>
<dbReference type="Gene3D" id="1.10.8.50">
    <property type="match status" value="1"/>
</dbReference>
<dbReference type="AlphaFoldDB" id="A0AAE5CC59"/>
<name>A0AAE5CC59_9BACT</name>
<sequence length="76" mass="8482">MDQLKDDTVKRLHRSLGSVLQAAIDARVEADRFPESFLLPDREEGAACPKCGGDLKKIEVSGRATYFCPRDQSRES</sequence>